<evidence type="ECO:0000313" key="1">
    <source>
        <dbReference type="EMBL" id="PON38160.1"/>
    </source>
</evidence>
<dbReference type="AlphaFoldDB" id="A0A2P5ANR3"/>
<dbReference type="Proteomes" id="UP000237105">
    <property type="component" value="Unassembled WGS sequence"/>
</dbReference>
<evidence type="ECO:0000313" key="2">
    <source>
        <dbReference type="Proteomes" id="UP000237105"/>
    </source>
</evidence>
<keyword evidence="2" id="KW-1185">Reference proteome</keyword>
<gene>
    <name evidence="1" type="ORF">PanWU01x14_314530</name>
</gene>
<dbReference type="EMBL" id="JXTB01000504">
    <property type="protein sequence ID" value="PON38160.1"/>
    <property type="molecule type" value="Genomic_DNA"/>
</dbReference>
<sequence length="110" mass="12577">MEHEENQVEQFHDHDIMMSYFSALAEELISLILSKTMYAGCQPSHLSSDQPPNQISCGRISCRPITLLPLRRTSTSSVFQSTIYLDNDTKLRRTTQVEKYFMGCNPKASM</sequence>
<accession>A0A2P5ANR3</accession>
<protein>
    <submittedName>
        <fullName evidence="1">Uncharacterized protein</fullName>
    </submittedName>
</protein>
<proteinExistence type="predicted"/>
<dbReference type="OrthoDB" id="1918565at2759"/>
<name>A0A2P5ANR3_PARAD</name>
<comment type="caution">
    <text evidence="1">The sequence shown here is derived from an EMBL/GenBank/DDBJ whole genome shotgun (WGS) entry which is preliminary data.</text>
</comment>
<organism evidence="1 2">
    <name type="scientific">Parasponia andersonii</name>
    <name type="common">Sponia andersonii</name>
    <dbReference type="NCBI Taxonomy" id="3476"/>
    <lineage>
        <taxon>Eukaryota</taxon>
        <taxon>Viridiplantae</taxon>
        <taxon>Streptophyta</taxon>
        <taxon>Embryophyta</taxon>
        <taxon>Tracheophyta</taxon>
        <taxon>Spermatophyta</taxon>
        <taxon>Magnoliopsida</taxon>
        <taxon>eudicotyledons</taxon>
        <taxon>Gunneridae</taxon>
        <taxon>Pentapetalae</taxon>
        <taxon>rosids</taxon>
        <taxon>fabids</taxon>
        <taxon>Rosales</taxon>
        <taxon>Cannabaceae</taxon>
        <taxon>Parasponia</taxon>
    </lineage>
</organism>
<reference evidence="2" key="1">
    <citation type="submission" date="2016-06" db="EMBL/GenBank/DDBJ databases">
        <title>Parallel loss of symbiosis genes in relatives of nitrogen-fixing non-legume Parasponia.</title>
        <authorList>
            <person name="Van Velzen R."/>
            <person name="Holmer R."/>
            <person name="Bu F."/>
            <person name="Rutten L."/>
            <person name="Van Zeijl A."/>
            <person name="Liu W."/>
            <person name="Santuari L."/>
            <person name="Cao Q."/>
            <person name="Sharma T."/>
            <person name="Shen D."/>
            <person name="Roswanjaya Y."/>
            <person name="Wardhani T."/>
            <person name="Kalhor M.S."/>
            <person name="Jansen J."/>
            <person name="Van den Hoogen J."/>
            <person name="Gungor B."/>
            <person name="Hartog M."/>
            <person name="Hontelez J."/>
            <person name="Verver J."/>
            <person name="Yang W.-C."/>
            <person name="Schijlen E."/>
            <person name="Repin R."/>
            <person name="Schilthuizen M."/>
            <person name="Schranz E."/>
            <person name="Heidstra R."/>
            <person name="Miyata K."/>
            <person name="Fedorova E."/>
            <person name="Kohlen W."/>
            <person name="Bisseling T."/>
            <person name="Smit S."/>
            <person name="Geurts R."/>
        </authorList>
    </citation>
    <scope>NUCLEOTIDE SEQUENCE [LARGE SCALE GENOMIC DNA]</scope>
    <source>
        <strain evidence="2">cv. WU1-14</strain>
    </source>
</reference>